<organism evidence="4 5">
    <name type="scientific">Puccinia sorghi</name>
    <dbReference type="NCBI Taxonomy" id="27349"/>
    <lineage>
        <taxon>Eukaryota</taxon>
        <taxon>Fungi</taxon>
        <taxon>Dikarya</taxon>
        <taxon>Basidiomycota</taxon>
        <taxon>Pucciniomycotina</taxon>
        <taxon>Pucciniomycetes</taxon>
        <taxon>Pucciniales</taxon>
        <taxon>Pucciniaceae</taxon>
        <taxon>Puccinia</taxon>
    </lineage>
</organism>
<accession>A0A0L6V7K4</accession>
<dbReference type="InterPro" id="IPR027806">
    <property type="entry name" value="HARBI1_dom"/>
</dbReference>
<dbReference type="OrthoDB" id="2502527at2759"/>
<dbReference type="STRING" id="27349.A0A0L6V7K4"/>
<keyword evidence="2" id="KW-0479">Metal-binding</keyword>
<dbReference type="Proteomes" id="UP000037035">
    <property type="component" value="Unassembled WGS sequence"/>
</dbReference>
<evidence type="ECO:0000256" key="1">
    <source>
        <dbReference type="ARBA" id="ARBA00001968"/>
    </source>
</evidence>
<evidence type="ECO:0000256" key="2">
    <source>
        <dbReference type="ARBA" id="ARBA00022723"/>
    </source>
</evidence>
<dbReference type="PROSITE" id="PS51257">
    <property type="entry name" value="PROKAR_LIPOPROTEIN"/>
    <property type="match status" value="1"/>
</dbReference>
<keyword evidence="5" id="KW-1185">Reference proteome</keyword>
<comment type="caution">
    <text evidence="4">The sequence shown here is derived from an EMBL/GenBank/DDBJ whole genome shotgun (WGS) entry which is preliminary data.</text>
</comment>
<evidence type="ECO:0000259" key="3">
    <source>
        <dbReference type="Pfam" id="PF13359"/>
    </source>
</evidence>
<dbReference type="EMBL" id="LAVV01007214">
    <property type="protein sequence ID" value="KNZ56704.1"/>
    <property type="molecule type" value="Genomic_DNA"/>
</dbReference>
<name>A0A0L6V7K4_9BASI</name>
<dbReference type="VEuPathDB" id="FungiDB:VP01_233g8"/>
<gene>
    <name evidence="4" type="ORF">VP01_233g8</name>
</gene>
<proteinExistence type="predicted"/>
<reference evidence="4 5" key="1">
    <citation type="submission" date="2015-08" db="EMBL/GenBank/DDBJ databases">
        <title>Next Generation Sequencing and Analysis of the Genome of Puccinia sorghi L Schw, the Causal Agent of Maize Common Rust.</title>
        <authorList>
            <person name="Rochi L."/>
            <person name="Burguener G."/>
            <person name="Darino M."/>
            <person name="Turjanski A."/>
            <person name="Kreff E."/>
            <person name="Dieguez M.J."/>
            <person name="Sacco F."/>
        </authorList>
    </citation>
    <scope>NUCLEOTIDE SEQUENCE [LARGE SCALE GENOMIC DNA]</scope>
    <source>
        <strain evidence="4 5">RO10H11247</strain>
    </source>
</reference>
<dbReference type="AlphaFoldDB" id="A0A0L6V7K4"/>
<comment type="cofactor">
    <cofactor evidence="1">
        <name>a divalent metal cation</name>
        <dbReference type="ChEBI" id="CHEBI:60240"/>
    </cofactor>
</comment>
<dbReference type="Pfam" id="PF13359">
    <property type="entry name" value="DDE_Tnp_4"/>
    <property type="match status" value="1"/>
</dbReference>
<feature type="domain" description="DDE Tnp4" evidence="3">
    <location>
        <begin position="214"/>
        <end position="303"/>
    </location>
</feature>
<evidence type="ECO:0000313" key="5">
    <source>
        <dbReference type="Proteomes" id="UP000037035"/>
    </source>
</evidence>
<protein>
    <recommendedName>
        <fullName evidence="3">DDE Tnp4 domain-containing protein</fullName>
    </recommendedName>
</protein>
<evidence type="ECO:0000313" key="4">
    <source>
        <dbReference type="EMBL" id="KNZ56704.1"/>
    </source>
</evidence>
<sequence>MALDTKCQELSPSVLGKYQVFVCLATSISGACQKTELTNGCCQEGHSDSSHNKKATCHLCLSTWKYGVLILFNTQAPQQKKTNPQAHINTDQCNVVGSDHLLEILAFTGVKWASQIGSFRNNSSNQHQLSQLPSTNWSRTSPITAHKALICMFISLPGNNVSAAEEITSIPRFLPYFTNCIGPVDGSHIPVFVHNQKCYINRKGHTSQKILAQFNSLKIPDGKWLLDYASFPLCDTCLILYCGTKYHLREWDVLGVTKHSSSQNVIERMFGVVKKRFKVFETGCQYNIKIQVKVIILMTFLHNFIRVNNPEDKSSLDQHIEELGTCQQVTVEYGELHHTGITQVESPRASSKCDKITQKMWDDCQHHLWYFQRHGHGQTTAL</sequence>
<dbReference type="GO" id="GO:0046872">
    <property type="term" value="F:metal ion binding"/>
    <property type="evidence" value="ECO:0007669"/>
    <property type="project" value="UniProtKB-KW"/>
</dbReference>